<sequence>MKVTAFLAVPGKSDSLPELTPSYTLVKDANALKASIDRQRGESSDPYTLIETEVNINRFFVNDRKGTYVKLQQIEDLMGRDFAITFAVRNEHEVQKTPHYKKIRELNPGVNLRSLLKDTLPVLPDVDLLPGTVFGNKQIVERLIKEGYDGASLLGSDGIPQYFVFSAEQLKVKRTSTV</sequence>
<keyword evidence="2" id="KW-1185">Reference proteome</keyword>
<gene>
    <name evidence="1" type="ORF">WELLINGTON_196</name>
</gene>
<evidence type="ECO:0000313" key="2">
    <source>
        <dbReference type="Proteomes" id="UP000258581"/>
    </source>
</evidence>
<organism evidence="1 2">
    <name type="scientific">Erwinia phage Wellington</name>
    <dbReference type="NCBI Taxonomy" id="2267653"/>
    <lineage>
        <taxon>Viruses</taxon>
        <taxon>Duplodnaviria</taxon>
        <taxon>Heunggongvirae</taxon>
        <taxon>Uroviricota</taxon>
        <taxon>Caudoviricetes</taxon>
        <taxon>Chimalliviridae</taxon>
        <taxon>Wellingtonvirus</taxon>
        <taxon>Wellingtonvirus wellington</taxon>
    </lineage>
</organism>
<proteinExistence type="predicted"/>
<dbReference type="EMBL" id="MH426724">
    <property type="protein sequence ID" value="AXF51324.1"/>
    <property type="molecule type" value="Genomic_DNA"/>
</dbReference>
<evidence type="ECO:0000313" key="1">
    <source>
        <dbReference type="EMBL" id="AXF51324.1"/>
    </source>
</evidence>
<reference evidence="2" key="1">
    <citation type="submission" date="2018-06" db="EMBL/GenBank/DDBJ databases">
        <authorList>
            <person name="Sharma R."/>
            <person name="James B."/>
            <person name="Berg J.A."/>
            <person name="Breakwell D.P."/>
            <person name="Hope S."/>
            <person name="Grose J.H."/>
        </authorList>
    </citation>
    <scope>NUCLEOTIDE SEQUENCE [LARGE SCALE GENOMIC DNA]</scope>
</reference>
<accession>A0A345BLK3</accession>
<dbReference type="Proteomes" id="UP000258581">
    <property type="component" value="Segment"/>
</dbReference>
<name>A0A345BLK3_9CAUD</name>
<protein>
    <submittedName>
        <fullName evidence="1">Uncharacterized protein</fullName>
    </submittedName>
</protein>